<dbReference type="AlphaFoldDB" id="A0AAF3JAI2"/>
<evidence type="ECO:0000313" key="2">
    <source>
        <dbReference type="Proteomes" id="UP000887575"/>
    </source>
</evidence>
<keyword evidence="1" id="KW-0472">Membrane</keyword>
<keyword evidence="2" id="KW-1185">Reference proteome</keyword>
<reference evidence="3" key="1">
    <citation type="submission" date="2024-02" db="UniProtKB">
        <authorList>
            <consortium name="WormBaseParasite"/>
        </authorList>
    </citation>
    <scope>IDENTIFICATION</scope>
</reference>
<feature type="transmembrane region" description="Helical" evidence="1">
    <location>
        <begin position="6"/>
        <end position="28"/>
    </location>
</feature>
<evidence type="ECO:0000313" key="3">
    <source>
        <dbReference type="WBParaSite" id="MBELARI_LOCUS6574"/>
    </source>
</evidence>
<accession>A0AAF3JAI2</accession>
<organism evidence="2 3">
    <name type="scientific">Mesorhabditis belari</name>
    <dbReference type="NCBI Taxonomy" id="2138241"/>
    <lineage>
        <taxon>Eukaryota</taxon>
        <taxon>Metazoa</taxon>
        <taxon>Ecdysozoa</taxon>
        <taxon>Nematoda</taxon>
        <taxon>Chromadorea</taxon>
        <taxon>Rhabditida</taxon>
        <taxon>Rhabditina</taxon>
        <taxon>Rhabditomorpha</taxon>
        <taxon>Rhabditoidea</taxon>
        <taxon>Rhabditidae</taxon>
        <taxon>Mesorhabditinae</taxon>
        <taxon>Mesorhabditis</taxon>
    </lineage>
</organism>
<name>A0AAF3JAI2_9BILA</name>
<dbReference type="Proteomes" id="UP000887575">
    <property type="component" value="Unassembled WGS sequence"/>
</dbReference>
<feature type="transmembrane region" description="Helical" evidence="1">
    <location>
        <begin position="147"/>
        <end position="170"/>
    </location>
</feature>
<keyword evidence="1" id="KW-1133">Transmembrane helix</keyword>
<dbReference type="WBParaSite" id="MBELARI_LOCUS6574">
    <property type="protein sequence ID" value="MBELARI_LOCUS6574"/>
    <property type="gene ID" value="MBELARI_LOCUS6574"/>
</dbReference>
<feature type="transmembrane region" description="Helical" evidence="1">
    <location>
        <begin position="121"/>
        <end position="141"/>
    </location>
</feature>
<sequence length="173" mass="20068">MGFSALQWGDLAVSSCTILIEGFCLLALTRRRIFSPVIKITQMLIFVDFVDLFLKVLHDYPAIYTGVECLPLTLPLVIVNGFRFHIPGYYWQYDWSNVSQSLYQTFAYVLQKTLSADVRLAIAYIFYSFGFFTPTLIFNLVTDYSSTFIQVALLFVKALEYNKYIFYVILARY</sequence>
<proteinExistence type="predicted"/>
<evidence type="ECO:0000256" key="1">
    <source>
        <dbReference type="SAM" id="Phobius"/>
    </source>
</evidence>
<keyword evidence="1" id="KW-0812">Transmembrane</keyword>
<protein>
    <submittedName>
        <fullName evidence="3">Uncharacterized protein</fullName>
    </submittedName>
</protein>
<feature type="transmembrane region" description="Helical" evidence="1">
    <location>
        <begin position="63"/>
        <end position="82"/>
    </location>
</feature>